<dbReference type="AlphaFoldDB" id="A0A4V1J2I6"/>
<evidence type="ECO:0000256" key="1">
    <source>
        <dbReference type="SAM" id="MobiDB-lite"/>
    </source>
</evidence>
<protein>
    <submittedName>
        <fullName evidence="3">Uncharacterized protein</fullName>
    </submittedName>
</protein>
<gene>
    <name evidence="3" type="ORF">METBISCDRAFT_4109</name>
</gene>
<dbReference type="PANTHER" id="PTHR36089:SF1">
    <property type="entry name" value="CHITIN SYNTHASE 3 COMPLEX PROTEIN CSI2-RELATED"/>
    <property type="match status" value="1"/>
</dbReference>
<reference evidence="4" key="1">
    <citation type="journal article" date="2018" name="Nat. Microbiol.">
        <title>Leveraging single-cell genomics to expand the fungal tree of life.</title>
        <authorList>
            <person name="Ahrendt S.R."/>
            <person name="Quandt C.A."/>
            <person name="Ciobanu D."/>
            <person name="Clum A."/>
            <person name="Salamov A."/>
            <person name="Andreopoulos B."/>
            <person name="Cheng J.F."/>
            <person name="Woyke T."/>
            <person name="Pelin A."/>
            <person name="Henrissat B."/>
            <person name="Reynolds N.K."/>
            <person name="Benny G.L."/>
            <person name="Smith M.E."/>
            <person name="James T.Y."/>
            <person name="Grigoriev I.V."/>
        </authorList>
    </citation>
    <scope>NUCLEOTIDE SEQUENCE [LARGE SCALE GENOMIC DNA]</scope>
    <source>
        <strain evidence="4">Baker2002</strain>
    </source>
</reference>
<evidence type="ECO:0000313" key="4">
    <source>
        <dbReference type="Proteomes" id="UP000268321"/>
    </source>
</evidence>
<keyword evidence="2" id="KW-0812">Transmembrane</keyword>
<dbReference type="EMBL" id="ML004680">
    <property type="protein sequence ID" value="RKP28689.1"/>
    <property type="molecule type" value="Genomic_DNA"/>
</dbReference>
<accession>A0A4V1J2I6</accession>
<dbReference type="GO" id="GO:0005935">
    <property type="term" value="C:cellular bud neck"/>
    <property type="evidence" value="ECO:0007669"/>
    <property type="project" value="TreeGrafter"/>
</dbReference>
<feature type="compositionally biased region" description="Polar residues" evidence="1">
    <location>
        <begin position="190"/>
        <end position="201"/>
    </location>
</feature>
<keyword evidence="2" id="KW-1133">Transmembrane helix</keyword>
<feature type="transmembrane region" description="Helical" evidence="2">
    <location>
        <begin position="37"/>
        <end position="58"/>
    </location>
</feature>
<dbReference type="Proteomes" id="UP000268321">
    <property type="component" value="Unassembled WGS sequence"/>
</dbReference>
<dbReference type="GO" id="GO:0000324">
    <property type="term" value="C:fungal-type vacuole"/>
    <property type="evidence" value="ECO:0007669"/>
    <property type="project" value="TreeGrafter"/>
</dbReference>
<feature type="non-terminal residue" evidence="3">
    <location>
        <position position="223"/>
    </location>
</feature>
<keyword evidence="4" id="KW-1185">Reference proteome</keyword>
<organism evidence="3 4">
    <name type="scientific">Metschnikowia bicuspidata</name>
    <dbReference type="NCBI Taxonomy" id="27322"/>
    <lineage>
        <taxon>Eukaryota</taxon>
        <taxon>Fungi</taxon>
        <taxon>Dikarya</taxon>
        <taxon>Ascomycota</taxon>
        <taxon>Saccharomycotina</taxon>
        <taxon>Pichiomycetes</taxon>
        <taxon>Metschnikowiaceae</taxon>
        <taxon>Metschnikowia</taxon>
    </lineage>
</organism>
<feature type="region of interest" description="Disordered" evidence="1">
    <location>
        <begin position="189"/>
        <end position="211"/>
    </location>
</feature>
<dbReference type="InterPro" id="IPR051009">
    <property type="entry name" value="PRM"/>
</dbReference>
<dbReference type="PANTHER" id="PTHR36089">
    <property type="entry name" value="CHITIN SYNTHASE 3 COMPLEX PROTEIN CSI2-RELATED"/>
    <property type="match status" value="1"/>
</dbReference>
<evidence type="ECO:0000256" key="2">
    <source>
        <dbReference type="SAM" id="Phobius"/>
    </source>
</evidence>
<evidence type="ECO:0000313" key="3">
    <source>
        <dbReference type="EMBL" id="RKP28689.1"/>
    </source>
</evidence>
<name>A0A4V1J2I6_9ASCO</name>
<keyword evidence="2" id="KW-0472">Membrane</keyword>
<dbReference type="OrthoDB" id="4065319at2759"/>
<proteinExistence type="predicted"/>
<sequence length="223" mass="24266">ALPPIRTTASFTTPVIEVPNMKGNPFIASTNMPRGTVFIGVGSGFAAILALFGLYHLFKSLMASTVAKKTVNSEKRVYQHFADNAMKGENKRALAGLGSYTGAGTKLSLFQEVTGSTNLDTNSSFYEQMAPTKHQDFTNMFISPTKEVMAGKSRSLVDSQINMSTLGYGKNGFNPARSSQHVQSMYFHDTPSTSSVGASTRTPDRSKRRNVPSMFLEDLINDK</sequence>
<feature type="non-terminal residue" evidence="3">
    <location>
        <position position="1"/>
    </location>
</feature>